<sequence>MAAFSNVVSSYRIRIACTGDRTPHMRLNSSAQPRKRALTAGLTLFSEAKMRADLQIWADPLRPYSSLCSPQHIELQLYMPPARCEAVLSPQLPL</sequence>
<evidence type="ECO:0000313" key="2">
    <source>
        <dbReference type="Proteomes" id="UP001497512"/>
    </source>
</evidence>
<dbReference type="Proteomes" id="UP001497512">
    <property type="component" value="Chromosome 4"/>
</dbReference>
<keyword evidence="2" id="KW-1185">Reference proteome</keyword>
<reference evidence="1" key="1">
    <citation type="submission" date="2024-02" db="EMBL/GenBank/DDBJ databases">
        <authorList>
            <consortium name="ELIXIR-Norway"/>
            <consortium name="Elixir Norway"/>
        </authorList>
    </citation>
    <scope>NUCLEOTIDE SEQUENCE</scope>
</reference>
<gene>
    <name evidence="1" type="ORF">CSSPTR1EN2_LOCUS16148</name>
</gene>
<protein>
    <submittedName>
        <fullName evidence="1">Uncharacterized protein</fullName>
    </submittedName>
</protein>
<proteinExistence type="predicted"/>
<name>A0ABP0UI32_9BRYO</name>
<accession>A0ABP0UI32</accession>
<dbReference type="EMBL" id="OZ019896">
    <property type="protein sequence ID" value="CAK9222529.1"/>
    <property type="molecule type" value="Genomic_DNA"/>
</dbReference>
<evidence type="ECO:0000313" key="1">
    <source>
        <dbReference type="EMBL" id="CAK9222529.1"/>
    </source>
</evidence>
<organism evidence="1 2">
    <name type="scientific">Sphagnum troendelagicum</name>
    <dbReference type="NCBI Taxonomy" id="128251"/>
    <lineage>
        <taxon>Eukaryota</taxon>
        <taxon>Viridiplantae</taxon>
        <taxon>Streptophyta</taxon>
        <taxon>Embryophyta</taxon>
        <taxon>Bryophyta</taxon>
        <taxon>Sphagnophytina</taxon>
        <taxon>Sphagnopsida</taxon>
        <taxon>Sphagnales</taxon>
        <taxon>Sphagnaceae</taxon>
        <taxon>Sphagnum</taxon>
    </lineage>
</organism>